<protein>
    <submittedName>
        <fullName evidence="3">Replication initiation protein</fullName>
    </submittedName>
</protein>
<dbReference type="Pfam" id="PF01051">
    <property type="entry name" value="Rep3_N"/>
    <property type="match status" value="1"/>
</dbReference>
<dbReference type="Pfam" id="PF21205">
    <property type="entry name" value="Rep3_C"/>
    <property type="match status" value="1"/>
</dbReference>
<dbReference type="InterPro" id="IPR036390">
    <property type="entry name" value="WH_DNA-bd_sf"/>
</dbReference>
<dbReference type="SUPFAM" id="SSF46785">
    <property type="entry name" value="Winged helix' DNA-binding domain"/>
    <property type="match status" value="2"/>
</dbReference>
<feature type="domain" description="Initiator Rep protein WH1" evidence="2">
    <location>
        <begin position="10"/>
        <end position="177"/>
    </location>
</feature>
<proteinExistence type="inferred from homology"/>
<evidence type="ECO:0000313" key="3">
    <source>
        <dbReference type="EMBL" id="MBD7915852.1"/>
    </source>
</evidence>
<name>A0ABR8Q606_9CLOT</name>
<comment type="caution">
    <text evidence="3">The sequence shown here is derived from an EMBL/GenBank/DDBJ whole genome shotgun (WGS) entry which is preliminary data.</text>
</comment>
<dbReference type="EMBL" id="JACSQZ010000047">
    <property type="protein sequence ID" value="MBD7915852.1"/>
    <property type="molecule type" value="Genomic_DNA"/>
</dbReference>
<dbReference type="InterPro" id="IPR000525">
    <property type="entry name" value="Initiator_Rep_WH1"/>
</dbReference>
<accession>A0ABR8Q606</accession>
<evidence type="ECO:0000313" key="4">
    <source>
        <dbReference type="Proteomes" id="UP000640335"/>
    </source>
</evidence>
<sequence>MGYEVLATPNSIARGRYSIGENENKLFLKLMYSVQRDNNEYIIAENKKEELSEEDILKWKELCKIETLTCKITQDDFKEIFKRRNDRTEESLKEVFTALSNCIISFDTVTRDEMRAKMIAPLVSHFYVEKETGNYQVVVPAKLYKYLFDLGLGHTQNALQIIYKLKGIYAQRFYIILRSWSGTKRDIMFSVQELRDMLQIGDKNKTFNSFETNILKRSINEINSTGIMKIEIKEKIKKGRTVDKIIFTVVDNEPRNYLKLNEKKVKDESVLWLDYIKVQNVALKERLELKYSDIDLSSPIVKSILHRAYDKTLNKDNRFNMIQDIKGKSNFALFNHIVSGELLTHELKMSQEIIIEQ</sequence>
<reference evidence="3 4" key="1">
    <citation type="submission" date="2020-08" db="EMBL/GenBank/DDBJ databases">
        <title>A Genomic Blueprint of the Chicken Gut Microbiome.</title>
        <authorList>
            <person name="Gilroy R."/>
            <person name="Ravi A."/>
            <person name="Getino M."/>
            <person name="Pursley I."/>
            <person name="Horton D.L."/>
            <person name="Alikhan N.-F."/>
            <person name="Baker D."/>
            <person name="Gharbi K."/>
            <person name="Hall N."/>
            <person name="Watson M."/>
            <person name="Adriaenssens E.M."/>
            <person name="Foster-Nyarko E."/>
            <person name="Jarju S."/>
            <person name="Secka A."/>
            <person name="Antonio M."/>
            <person name="Oren A."/>
            <person name="Chaudhuri R."/>
            <person name="La Ragione R.M."/>
            <person name="Hildebrand F."/>
            <person name="Pallen M.J."/>
        </authorList>
    </citation>
    <scope>NUCLEOTIDE SEQUENCE [LARGE SCALE GENOMIC DNA]</scope>
    <source>
        <strain evidence="3 4">Sa3CUN1</strain>
    </source>
</reference>
<dbReference type="Proteomes" id="UP000640335">
    <property type="component" value="Unassembled WGS sequence"/>
</dbReference>
<dbReference type="InterPro" id="IPR036388">
    <property type="entry name" value="WH-like_DNA-bd_sf"/>
</dbReference>
<evidence type="ECO:0000256" key="1">
    <source>
        <dbReference type="ARBA" id="ARBA00038283"/>
    </source>
</evidence>
<keyword evidence="4" id="KW-1185">Reference proteome</keyword>
<gene>
    <name evidence="3" type="ORF">H9660_11920</name>
</gene>
<organism evidence="3 4">
    <name type="scientific">Clostridium gallinarum</name>
    <dbReference type="NCBI Taxonomy" id="2762246"/>
    <lineage>
        <taxon>Bacteria</taxon>
        <taxon>Bacillati</taxon>
        <taxon>Bacillota</taxon>
        <taxon>Clostridia</taxon>
        <taxon>Eubacteriales</taxon>
        <taxon>Clostridiaceae</taxon>
        <taxon>Clostridium</taxon>
    </lineage>
</organism>
<dbReference type="RefSeq" id="WP_191750605.1">
    <property type="nucleotide sequence ID" value="NZ_JACSQZ010000047.1"/>
</dbReference>
<comment type="similarity">
    <text evidence="1">Belongs to the initiator RepB protein family.</text>
</comment>
<dbReference type="Gene3D" id="1.10.10.10">
    <property type="entry name" value="Winged helix-like DNA-binding domain superfamily/Winged helix DNA-binding domain"/>
    <property type="match status" value="2"/>
</dbReference>
<evidence type="ECO:0000259" key="2">
    <source>
        <dbReference type="Pfam" id="PF01051"/>
    </source>
</evidence>